<keyword evidence="7" id="KW-1133">Transmembrane helix</keyword>
<dbReference type="Pfam" id="PF00560">
    <property type="entry name" value="LRR_1"/>
    <property type="match status" value="1"/>
</dbReference>
<protein>
    <recommendedName>
        <fullName evidence="12">Leucine-rich repeat-containing N-terminal plant-type domain-containing protein</fullName>
    </recommendedName>
</protein>
<dbReference type="OrthoDB" id="1743210at2759"/>
<comment type="similarity">
    <text evidence="2">Belongs to the RLP family.</text>
</comment>
<dbReference type="InterPro" id="IPR001611">
    <property type="entry name" value="Leu-rich_rpt"/>
</dbReference>
<dbReference type="InterPro" id="IPR013210">
    <property type="entry name" value="LRR_N_plant-typ"/>
</dbReference>
<evidence type="ECO:0000256" key="9">
    <source>
        <dbReference type="ARBA" id="ARBA00023170"/>
    </source>
</evidence>
<evidence type="ECO:0000313" key="14">
    <source>
        <dbReference type="Proteomes" id="UP000701853"/>
    </source>
</evidence>
<dbReference type="InterPro" id="IPR032675">
    <property type="entry name" value="LRR_dom_sf"/>
</dbReference>
<evidence type="ECO:0000256" key="2">
    <source>
        <dbReference type="ARBA" id="ARBA00009592"/>
    </source>
</evidence>
<feature type="domain" description="Leucine-rich repeat-containing N-terminal plant-type" evidence="12">
    <location>
        <begin position="33"/>
        <end position="72"/>
    </location>
</feature>
<evidence type="ECO:0000313" key="13">
    <source>
        <dbReference type="EMBL" id="KAG8502465.1"/>
    </source>
</evidence>
<organism evidence="13 14">
    <name type="scientific">Gossypium anomalum</name>
    <dbReference type="NCBI Taxonomy" id="47600"/>
    <lineage>
        <taxon>Eukaryota</taxon>
        <taxon>Viridiplantae</taxon>
        <taxon>Streptophyta</taxon>
        <taxon>Embryophyta</taxon>
        <taxon>Tracheophyta</taxon>
        <taxon>Spermatophyta</taxon>
        <taxon>Magnoliopsida</taxon>
        <taxon>eudicotyledons</taxon>
        <taxon>Gunneridae</taxon>
        <taxon>Pentapetalae</taxon>
        <taxon>rosids</taxon>
        <taxon>malvids</taxon>
        <taxon>Malvales</taxon>
        <taxon>Malvaceae</taxon>
        <taxon>Malvoideae</taxon>
        <taxon>Gossypium</taxon>
    </lineage>
</organism>
<dbReference type="InterPro" id="IPR053211">
    <property type="entry name" value="DNA_repair-toleration"/>
</dbReference>
<keyword evidence="3" id="KW-0433">Leucine-rich repeat</keyword>
<dbReference type="FunFam" id="3.80.10.10:FF:000041">
    <property type="entry name" value="LRR receptor-like serine/threonine-protein kinase ERECTA"/>
    <property type="match status" value="1"/>
</dbReference>
<dbReference type="Pfam" id="PF08263">
    <property type="entry name" value="LRRNT_2"/>
    <property type="match status" value="1"/>
</dbReference>
<feature type="signal peptide" evidence="11">
    <location>
        <begin position="1"/>
        <end position="23"/>
    </location>
</feature>
<dbReference type="Proteomes" id="UP000701853">
    <property type="component" value="Chromosome 1"/>
</dbReference>
<evidence type="ECO:0000256" key="3">
    <source>
        <dbReference type="ARBA" id="ARBA00022614"/>
    </source>
</evidence>
<keyword evidence="10" id="KW-0325">Glycoprotein</keyword>
<dbReference type="EMBL" id="JAHUZN010000001">
    <property type="protein sequence ID" value="KAG8502465.1"/>
    <property type="molecule type" value="Genomic_DNA"/>
</dbReference>
<evidence type="ECO:0000256" key="4">
    <source>
        <dbReference type="ARBA" id="ARBA00022692"/>
    </source>
</evidence>
<keyword evidence="9" id="KW-0675">Receptor</keyword>
<dbReference type="Pfam" id="PF13855">
    <property type="entry name" value="LRR_8"/>
    <property type="match status" value="2"/>
</dbReference>
<name>A0A8J5ZQS5_9ROSI</name>
<evidence type="ECO:0000256" key="1">
    <source>
        <dbReference type="ARBA" id="ARBA00004479"/>
    </source>
</evidence>
<feature type="chain" id="PRO_5035156959" description="Leucine-rich repeat-containing N-terminal plant-type domain-containing protein" evidence="11">
    <location>
        <begin position="24"/>
        <end position="319"/>
    </location>
</feature>
<evidence type="ECO:0000256" key="5">
    <source>
        <dbReference type="ARBA" id="ARBA00022729"/>
    </source>
</evidence>
<dbReference type="GO" id="GO:0016020">
    <property type="term" value="C:membrane"/>
    <property type="evidence" value="ECO:0007669"/>
    <property type="project" value="UniProtKB-SubCell"/>
</dbReference>
<dbReference type="SMART" id="SM00369">
    <property type="entry name" value="LRR_TYP"/>
    <property type="match status" value="7"/>
</dbReference>
<evidence type="ECO:0000256" key="8">
    <source>
        <dbReference type="ARBA" id="ARBA00023136"/>
    </source>
</evidence>
<keyword evidence="6" id="KW-0677">Repeat</keyword>
<evidence type="ECO:0000259" key="12">
    <source>
        <dbReference type="Pfam" id="PF08263"/>
    </source>
</evidence>
<dbReference type="AlphaFoldDB" id="A0A8J5ZQS5"/>
<keyword evidence="14" id="KW-1185">Reference proteome</keyword>
<evidence type="ECO:0000256" key="11">
    <source>
        <dbReference type="SAM" id="SignalP"/>
    </source>
</evidence>
<sequence length="319" mass="35871">MGNVTRFILALMMAVLLPHFVVSFSTKTTTNINTDQSALLALKACIVSDAQKILKTNWSAATSVCNWIGVTCGSRHQRVIALNLSSMLLTGTIPSQIGNLSFLTSLDLMNNSFYGFLPDQFTNLYRLKHIDLSWNNFYGEIPYSFPKLQYLSLRNNIFAGEIRSDMFEHLPRLQVLSLSLNKLSSEIPMGLFKCKELQVINFEYNRMMGGILPKEIGNLTMLRILRLGGNMFEGQIPSDLFERLPKLQRLDLGGNQLSGKIPLGLFNCKELQSLNLDSNKLEEILPKEIGNLTMTMLEVLDLDNNLLKGKRKTGGCYFS</sequence>
<keyword evidence="5 11" id="KW-0732">Signal</keyword>
<gene>
    <name evidence="13" type="ORF">CXB51_000370</name>
</gene>
<dbReference type="PANTHER" id="PTHR48060">
    <property type="entry name" value="DNA DAMAGE-REPAIR/TOLERATION PROTEIN DRT100"/>
    <property type="match status" value="1"/>
</dbReference>
<comment type="subcellular location">
    <subcellularLocation>
        <location evidence="1">Membrane</location>
        <topology evidence="1">Single-pass type I membrane protein</topology>
    </subcellularLocation>
</comment>
<proteinExistence type="inferred from homology"/>
<dbReference type="SUPFAM" id="SSF52058">
    <property type="entry name" value="L domain-like"/>
    <property type="match status" value="1"/>
</dbReference>
<accession>A0A8J5ZQS5</accession>
<evidence type="ECO:0000256" key="7">
    <source>
        <dbReference type="ARBA" id="ARBA00022989"/>
    </source>
</evidence>
<comment type="caution">
    <text evidence="13">The sequence shown here is derived from an EMBL/GenBank/DDBJ whole genome shotgun (WGS) entry which is preliminary data.</text>
</comment>
<dbReference type="FunFam" id="3.80.10.10:FF:000129">
    <property type="entry name" value="Leucine-rich repeat receptor-like kinase"/>
    <property type="match status" value="1"/>
</dbReference>
<reference evidence="13 14" key="1">
    <citation type="journal article" date="2021" name="bioRxiv">
        <title>The Gossypium anomalum genome as a resource for cotton improvement and evolutionary analysis of hybrid incompatibility.</title>
        <authorList>
            <person name="Grover C.E."/>
            <person name="Yuan D."/>
            <person name="Arick M.A."/>
            <person name="Miller E.R."/>
            <person name="Hu G."/>
            <person name="Peterson D.G."/>
            <person name="Wendel J.F."/>
            <person name="Udall J.A."/>
        </authorList>
    </citation>
    <scope>NUCLEOTIDE SEQUENCE [LARGE SCALE GENOMIC DNA]</scope>
    <source>
        <strain evidence="13">JFW-Udall</strain>
        <tissue evidence="13">Leaf</tissue>
    </source>
</reference>
<dbReference type="InterPro" id="IPR003591">
    <property type="entry name" value="Leu-rich_rpt_typical-subtyp"/>
</dbReference>
<evidence type="ECO:0000256" key="10">
    <source>
        <dbReference type="ARBA" id="ARBA00023180"/>
    </source>
</evidence>
<keyword evidence="4" id="KW-0812">Transmembrane</keyword>
<dbReference type="PANTHER" id="PTHR48060:SF21">
    <property type="entry name" value="L DOMAIN-LIKE PROTEIN"/>
    <property type="match status" value="1"/>
</dbReference>
<evidence type="ECO:0000256" key="6">
    <source>
        <dbReference type="ARBA" id="ARBA00022737"/>
    </source>
</evidence>
<dbReference type="Gene3D" id="3.80.10.10">
    <property type="entry name" value="Ribonuclease Inhibitor"/>
    <property type="match status" value="2"/>
</dbReference>
<keyword evidence="8" id="KW-0472">Membrane</keyword>